<sequence>MNDSSLRIILDDAEVAFGGRPALRGISLTVAPGERWLVLGGNGSGKSTLLRLLRGDIWPTDDGRDRRIYRMAGRPDRASPIGLRPRFGIVSPEIQRTTKRLCAHQPASAVILAGPRDAIYIQGRPTAAELETLDAVLERLNITHLADTPVEALSNGQLRAVLLARALACRPLILFLDEFLDGLDDAARDTAQQAVGQAAADGAAVVLTSHQGAALPPGEAKGITLAGGRIIDAGDAKTVLERYRKSMIVGGATTAATAPLVPESAATIPDGPPLVVLENASVFLNRREVLHAVNLTVRPGGHMGLVGANGAGKSTLLKLIAGEYHPALGGRAVRPGLAAPEGFTDLRDIRKRIGMVSFELEADYDKELPALELVVSGISGTIGLFAAPMDKDIAAAKRWMEFFGVAELAERRLGQLSAGQTRRLFLARAMVGEPRLLLLDEPFSGLDGPSRRVAMQAVSAAARAGVTVLAAVHQRGDIIPEIETVLRITAGRLAPL</sequence>
<gene>
    <name evidence="4" type="ORF">DesfrDRAFT_3911</name>
</gene>
<dbReference type="Gene3D" id="3.40.50.300">
    <property type="entry name" value="P-loop containing nucleotide triphosphate hydrolases"/>
    <property type="match status" value="2"/>
</dbReference>
<dbReference type="SMART" id="SM00382">
    <property type="entry name" value="AAA"/>
    <property type="match status" value="2"/>
</dbReference>
<evidence type="ECO:0000259" key="3">
    <source>
        <dbReference type="PROSITE" id="PS50893"/>
    </source>
</evidence>
<keyword evidence="1" id="KW-0547">Nucleotide-binding</keyword>
<dbReference type="STRING" id="596151.DesfrDRAFT_3911"/>
<dbReference type="InterPro" id="IPR003439">
    <property type="entry name" value="ABC_transporter-like_ATP-bd"/>
</dbReference>
<proteinExistence type="predicted"/>
<accession>E1K211</accession>
<feature type="domain" description="ABC transporter" evidence="3">
    <location>
        <begin position="8"/>
        <end position="252"/>
    </location>
</feature>
<keyword evidence="5" id="KW-1185">Reference proteome</keyword>
<dbReference type="eggNOG" id="COG1129">
    <property type="taxonomic scope" value="Bacteria"/>
</dbReference>
<dbReference type="PANTHER" id="PTHR43158">
    <property type="entry name" value="SKFA PEPTIDE EXPORT ATP-BINDING PROTEIN SKFE"/>
    <property type="match status" value="1"/>
</dbReference>
<reference evidence="4 5" key="1">
    <citation type="submission" date="2010-08" db="EMBL/GenBank/DDBJ databases">
        <title>The draft genome of Desulfovibrio fructosovorans JJ.</title>
        <authorList>
            <consortium name="US DOE Joint Genome Institute (JGI-PGF)"/>
            <person name="Lucas S."/>
            <person name="Copeland A."/>
            <person name="Lapidus A."/>
            <person name="Cheng J.-F."/>
            <person name="Bruce D."/>
            <person name="Goodwin L."/>
            <person name="Pitluck S."/>
            <person name="Land M.L."/>
            <person name="Hauser L."/>
            <person name="Chang Y.-J."/>
            <person name="Jeffries C."/>
            <person name="Wall J.D."/>
            <person name="Stahl D.A."/>
            <person name="Arkin A.P."/>
            <person name="Dehal P."/>
            <person name="Stolyar S.M."/>
            <person name="Hazen T.C."/>
            <person name="Woyke T.J."/>
        </authorList>
    </citation>
    <scope>NUCLEOTIDE SEQUENCE [LARGE SCALE GENOMIC DNA]</scope>
    <source>
        <strain evidence="4 5">JJ</strain>
    </source>
</reference>
<organism evidence="4 5">
    <name type="scientific">Solidesulfovibrio fructosivorans JJ]</name>
    <dbReference type="NCBI Taxonomy" id="596151"/>
    <lineage>
        <taxon>Bacteria</taxon>
        <taxon>Pseudomonadati</taxon>
        <taxon>Thermodesulfobacteriota</taxon>
        <taxon>Desulfovibrionia</taxon>
        <taxon>Desulfovibrionales</taxon>
        <taxon>Desulfovibrionaceae</taxon>
        <taxon>Solidesulfovibrio</taxon>
    </lineage>
</organism>
<evidence type="ECO:0000313" key="5">
    <source>
        <dbReference type="Proteomes" id="UP000006250"/>
    </source>
</evidence>
<dbReference type="InterPro" id="IPR027417">
    <property type="entry name" value="P-loop_NTPase"/>
</dbReference>
<comment type="caution">
    <text evidence="4">The sequence shown here is derived from an EMBL/GenBank/DDBJ whole genome shotgun (WGS) entry which is preliminary data.</text>
</comment>
<dbReference type="InterPro" id="IPR003593">
    <property type="entry name" value="AAA+_ATPase"/>
</dbReference>
<dbReference type="EMBL" id="AECZ01000047">
    <property type="protein sequence ID" value="EFL49369.1"/>
    <property type="molecule type" value="Genomic_DNA"/>
</dbReference>
<dbReference type="AlphaFoldDB" id="E1K211"/>
<dbReference type="GO" id="GO:0016887">
    <property type="term" value="F:ATP hydrolysis activity"/>
    <property type="evidence" value="ECO:0007669"/>
    <property type="project" value="InterPro"/>
</dbReference>
<feature type="domain" description="ABC transporter" evidence="3">
    <location>
        <begin position="275"/>
        <end position="496"/>
    </location>
</feature>
<evidence type="ECO:0000256" key="1">
    <source>
        <dbReference type="ARBA" id="ARBA00022741"/>
    </source>
</evidence>
<dbReference type="PROSITE" id="PS50893">
    <property type="entry name" value="ABC_TRANSPORTER_2"/>
    <property type="match status" value="2"/>
</dbReference>
<dbReference type="Pfam" id="PF00005">
    <property type="entry name" value="ABC_tran"/>
    <property type="match status" value="2"/>
</dbReference>
<name>E1K211_SOLFR</name>
<keyword evidence="2" id="KW-0067">ATP-binding</keyword>
<dbReference type="GO" id="GO:0005524">
    <property type="term" value="F:ATP binding"/>
    <property type="evidence" value="ECO:0007669"/>
    <property type="project" value="UniProtKB-KW"/>
</dbReference>
<dbReference type="PANTHER" id="PTHR43158:SF2">
    <property type="entry name" value="SKFA PEPTIDE EXPORT ATP-BINDING PROTEIN SKFE"/>
    <property type="match status" value="1"/>
</dbReference>
<dbReference type="RefSeq" id="WP_005996790.1">
    <property type="nucleotide sequence ID" value="NZ_AECZ01000047.1"/>
</dbReference>
<evidence type="ECO:0000313" key="4">
    <source>
        <dbReference type="EMBL" id="EFL49369.1"/>
    </source>
</evidence>
<dbReference type="Proteomes" id="UP000006250">
    <property type="component" value="Unassembled WGS sequence"/>
</dbReference>
<dbReference type="SUPFAM" id="SSF52540">
    <property type="entry name" value="P-loop containing nucleoside triphosphate hydrolases"/>
    <property type="match status" value="2"/>
</dbReference>
<protein>
    <submittedName>
        <fullName evidence="4">ABC transporter related protein</fullName>
    </submittedName>
</protein>
<evidence type="ECO:0000256" key="2">
    <source>
        <dbReference type="ARBA" id="ARBA00022840"/>
    </source>
</evidence>